<gene>
    <name evidence="2" type="ORF">CAK95_27290</name>
</gene>
<dbReference type="STRING" id="1235591.CAK95_27290"/>
<organism evidence="2 3">
    <name type="scientific">Pseudorhodoplanes sinuspersici</name>
    <dbReference type="NCBI Taxonomy" id="1235591"/>
    <lineage>
        <taxon>Bacteria</taxon>
        <taxon>Pseudomonadati</taxon>
        <taxon>Pseudomonadota</taxon>
        <taxon>Alphaproteobacteria</taxon>
        <taxon>Hyphomicrobiales</taxon>
        <taxon>Pseudorhodoplanes</taxon>
    </lineage>
</organism>
<protein>
    <recommendedName>
        <fullName evidence="1">VOC domain-containing protein</fullName>
    </recommendedName>
</protein>
<name>A0A1W6ZYP0_9HYPH</name>
<dbReference type="InterPro" id="IPR037523">
    <property type="entry name" value="VOC_core"/>
</dbReference>
<feature type="domain" description="VOC" evidence="1">
    <location>
        <begin position="163"/>
        <end position="279"/>
    </location>
</feature>
<dbReference type="SUPFAM" id="SSF54593">
    <property type="entry name" value="Glyoxalase/Bleomycin resistance protein/Dihydroxybiphenyl dioxygenase"/>
    <property type="match status" value="2"/>
</dbReference>
<keyword evidence="3" id="KW-1185">Reference proteome</keyword>
<dbReference type="CDD" id="cd06587">
    <property type="entry name" value="VOC"/>
    <property type="match status" value="2"/>
</dbReference>
<reference evidence="2 3" key="1">
    <citation type="submission" date="2017-05" db="EMBL/GenBank/DDBJ databases">
        <title>Full genome sequence of Pseudorhodoplanes sinuspersici.</title>
        <authorList>
            <person name="Dastgheib S.M.M."/>
            <person name="Shavandi M."/>
            <person name="Tirandaz H."/>
        </authorList>
    </citation>
    <scope>NUCLEOTIDE SEQUENCE [LARGE SCALE GENOMIC DNA]</scope>
    <source>
        <strain evidence="2 3">RIPI110</strain>
    </source>
</reference>
<proteinExistence type="predicted"/>
<evidence type="ECO:0000313" key="3">
    <source>
        <dbReference type="Proteomes" id="UP000194137"/>
    </source>
</evidence>
<dbReference type="PROSITE" id="PS51819">
    <property type="entry name" value="VOC"/>
    <property type="match status" value="2"/>
</dbReference>
<dbReference type="Pfam" id="PF00903">
    <property type="entry name" value="Glyoxalase"/>
    <property type="match status" value="2"/>
</dbReference>
<dbReference type="PANTHER" id="PTHR33993">
    <property type="entry name" value="GLYOXALASE-RELATED"/>
    <property type="match status" value="1"/>
</dbReference>
<dbReference type="InterPro" id="IPR052164">
    <property type="entry name" value="Anthracycline_SecMetBiosynth"/>
</dbReference>
<dbReference type="InterPro" id="IPR029068">
    <property type="entry name" value="Glyas_Bleomycin-R_OHBP_Dase"/>
</dbReference>
<dbReference type="OrthoDB" id="4725692at2"/>
<dbReference type="Gene3D" id="3.10.180.10">
    <property type="entry name" value="2,3-Dihydroxybiphenyl 1,2-Dioxygenase, domain 1"/>
    <property type="match status" value="2"/>
</dbReference>
<dbReference type="PANTHER" id="PTHR33993:SF2">
    <property type="entry name" value="VOC DOMAIN-CONTAINING PROTEIN"/>
    <property type="match status" value="1"/>
</dbReference>
<evidence type="ECO:0000313" key="2">
    <source>
        <dbReference type="EMBL" id="ARQ02398.1"/>
    </source>
</evidence>
<dbReference type="EMBL" id="CP021112">
    <property type="protein sequence ID" value="ARQ02398.1"/>
    <property type="molecule type" value="Genomic_DNA"/>
</dbReference>
<dbReference type="Proteomes" id="UP000194137">
    <property type="component" value="Chromosome"/>
</dbReference>
<accession>A0A1W6ZYP0</accession>
<sequence>MRRSPMPRLRHFAICVSDLDKSAKFYGDVFGMKRHGREDLSIGSAVYMGDGTINLALLNFVGTEGHDFGDKAEGQIGPNHFGFQVDSMKETQALIEQNGGRFFFDLGDERKGNFERKFKDPEGIIFDISENGWVGTDGRKIKSDPAHAFLDEVLVTPEALSGRIKHFALTVKQLEKQSEFYQTVFGLKFLGYDHQPMGSAIYLSDGVTNLALIHPNKPENEIVSGPNHCGFQVTDLKATEGKIDSAGGKFFFDFGDAKHGNFERKFKDHDGVVFDISKHGWTGTDSYIEQKHEDEKTLAPAK</sequence>
<dbReference type="AlphaFoldDB" id="A0A1W6ZYP0"/>
<dbReference type="InterPro" id="IPR004360">
    <property type="entry name" value="Glyas_Fos-R_dOase_dom"/>
</dbReference>
<dbReference type="KEGG" id="psin:CAK95_27290"/>
<evidence type="ECO:0000259" key="1">
    <source>
        <dbReference type="PROSITE" id="PS51819"/>
    </source>
</evidence>
<feature type="domain" description="VOC" evidence="1">
    <location>
        <begin position="8"/>
        <end position="131"/>
    </location>
</feature>